<feature type="compositionally biased region" description="Basic and acidic residues" evidence="1">
    <location>
        <begin position="84"/>
        <end position="104"/>
    </location>
</feature>
<evidence type="ECO:0000256" key="1">
    <source>
        <dbReference type="SAM" id="MobiDB-lite"/>
    </source>
</evidence>
<reference evidence="3 4" key="1">
    <citation type="journal article" date="2020" name="Syst. Appl. Microbiol.">
        <title>Alienimonas chondri sp. nov., a novel planctomycete isolated from the biofilm of the red alga Chondrus crispus.</title>
        <authorList>
            <person name="Vitorino I."/>
            <person name="Albuquerque L."/>
            <person name="Wiegand S."/>
            <person name="Kallscheuer N."/>
            <person name="da Costa M.S."/>
            <person name="Lobo-da-Cunha A."/>
            <person name="Jogler C."/>
            <person name="Lage O.M."/>
        </authorList>
    </citation>
    <scope>NUCLEOTIDE SEQUENCE [LARGE SCALE GENOMIC DNA]</scope>
    <source>
        <strain evidence="3 4">LzC2</strain>
    </source>
</reference>
<evidence type="ECO:0000313" key="3">
    <source>
        <dbReference type="EMBL" id="NNJ26664.1"/>
    </source>
</evidence>
<dbReference type="Proteomes" id="UP000609651">
    <property type="component" value="Unassembled WGS sequence"/>
</dbReference>
<dbReference type="EMBL" id="WTPX01000090">
    <property type="protein sequence ID" value="NNJ26664.1"/>
    <property type="molecule type" value="Genomic_DNA"/>
</dbReference>
<accession>A0ABX1VEY8</accession>
<keyword evidence="2" id="KW-0732">Signal</keyword>
<evidence type="ECO:0000313" key="4">
    <source>
        <dbReference type="Proteomes" id="UP000609651"/>
    </source>
</evidence>
<feature type="chain" id="PRO_5047386633" description="DUF2946 domain-containing protein" evidence="2">
    <location>
        <begin position="35"/>
        <end position="158"/>
    </location>
</feature>
<evidence type="ECO:0000256" key="2">
    <source>
        <dbReference type="SAM" id="SignalP"/>
    </source>
</evidence>
<evidence type="ECO:0008006" key="5">
    <source>
        <dbReference type="Google" id="ProtNLM"/>
    </source>
</evidence>
<name>A0ABX1VEY8_9PLAN</name>
<gene>
    <name evidence="3" type="ORF">LzC2_27530</name>
</gene>
<feature type="compositionally biased region" description="Basic residues" evidence="1">
    <location>
        <begin position="62"/>
        <end position="76"/>
    </location>
</feature>
<feature type="region of interest" description="Disordered" evidence="1">
    <location>
        <begin position="53"/>
        <end position="104"/>
    </location>
</feature>
<dbReference type="RefSeq" id="WP_171187875.1">
    <property type="nucleotide sequence ID" value="NZ_WTPX01000090.1"/>
</dbReference>
<organism evidence="3 4">
    <name type="scientific">Alienimonas chondri</name>
    <dbReference type="NCBI Taxonomy" id="2681879"/>
    <lineage>
        <taxon>Bacteria</taxon>
        <taxon>Pseudomonadati</taxon>
        <taxon>Planctomycetota</taxon>
        <taxon>Planctomycetia</taxon>
        <taxon>Planctomycetales</taxon>
        <taxon>Planctomycetaceae</taxon>
        <taxon>Alienimonas</taxon>
    </lineage>
</organism>
<keyword evidence="4" id="KW-1185">Reference proteome</keyword>
<feature type="signal peptide" evidence="2">
    <location>
        <begin position="1"/>
        <end position="34"/>
    </location>
</feature>
<sequence length="158" mass="16369">MRFGWSRGAATPVFVTLGALVAYLTAVTAPAWHAHDHAGHACCGAHQSVEAETPSACGHDHGHAHHGHSHHGHAHHGPCESEESERTAGEEPGSSHDHEGGSDHDCPVCELIATAATPVTPPVVMDVCAAPPTLAAPAAPDRRAVFLRTQNARGPPRG</sequence>
<comment type="caution">
    <text evidence="3">The sequence shown here is derived from an EMBL/GenBank/DDBJ whole genome shotgun (WGS) entry which is preliminary data.</text>
</comment>
<protein>
    <recommendedName>
        <fullName evidence="5">DUF2946 domain-containing protein</fullName>
    </recommendedName>
</protein>
<proteinExistence type="predicted"/>